<reference evidence="1 2" key="1">
    <citation type="journal article" date="2019" name="Nat. Ecol. Evol.">
        <title>Megaphylogeny resolves global patterns of mushroom evolution.</title>
        <authorList>
            <person name="Varga T."/>
            <person name="Krizsan K."/>
            <person name="Foldi C."/>
            <person name="Dima B."/>
            <person name="Sanchez-Garcia M."/>
            <person name="Sanchez-Ramirez S."/>
            <person name="Szollosi G.J."/>
            <person name="Szarkandi J.G."/>
            <person name="Papp V."/>
            <person name="Albert L."/>
            <person name="Andreopoulos W."/>
            <person name="Angelini C."/>
            <person name="Antonin V."/>
            <person name="Barry K.W."/>
            <person name="Bougher N.L."/>
            <person name="Buchanan P."/>
            <person name="Buyck B."/>
            <person name="Bense V."/>
            <person name="Catcheside P."/>
            <person name="Chovatia M."/>
            <person name="Cooper J."/>
            <person name="Damon W."/>
            <person name="Desjardin D."/>
            <person name="Finy P."/>
            <person name="Geml J."/>
            <person name="Haridas S."/>
            <person name="Hughes K."/>
            <person name="Justo A."/>
            <person name="Karasinski D."/>
            <person name="Kautmanova I."/>
            <person name="Kiss B."/>
            <person name="Kocsube S."/>
            <person name="Kotiranta H."/>
            <person name="LaButti K.M."/>
            <person name="Lechner B.E."/>
            <person name="Liimatainen K."/>
            <person name="Lipzen A."/>
            <person name="Lukacs Z."/>
            <person name="Mihaltcheva S."/>
            <person name="Morgado L.N."/>
            <person name="Niskanen T."/>
            <person name="Noordeloos M.E."/>
            <person name="Ohm R.A."/>
            <person name="Ortiz-Santana B."/>
            <person name="Ovrebo C."/>
            <person name="Racz N."/>
            <person name="Riley R."/>
            <person name="Savchenko A."/>
            <person name="Shiryaev A."/>
            <person name="Soop K."/>
            <person name="Spirin V."/>
            <person name="Szebenyi C."/>
            <person name="Tomsovsky M."/>
            <person name="Tulloss R.E."/>
            <person name="Uehling J."/>
            <person name="Grigoriev I.V."/>
            <person name="Vagvolgyi C."/>
            <person name="Papp T."/>
            <person name="Martin F.M."/>
            <person name="Miettinen O."/>
            <person name="Hibbett D.S."/>
            <person name="Nagy L.G."/>
        </authorList>
    </citation>
    <scope>NUCLEOTIDE SEQUENCE [LARGE SCALE GENOMIC DNA]</scope>
    <source>
        <strain evidence="1 2">CBS 962.96</strain>
    </source>
</reference>
<dbReference type="EMBL" id="ML179200">
    <property type="protein sequence ID" value="THU95433.1"/>
    <property type="molecule type" value="Genomic_DNA"/>
</dbReference>
<evidence type="ECO:0000313" key="1">
    <source>
        <dbReference type="EMBL" id="THU95433.1"/>
    </source>
</evidence>
<gene>
    <name evidence="1" type="ORF">K435DRAFT_859572</name>
</gene>
<evidence type="ECO:0000313" key="2">
    <source>
        <dbReference type="Proteomes" id="UP000297245"/>
    </source>
</evidence>
<dbReference type="Proteomes" id="UP000297245">
    <property type="component" value="Unassembled WGS sequence"/>
</dbReference>
<proteinExistence type="predicted"/>
<organism evidence="1 2">
    <name type="scientific">Dendrothele bispora (strain CBS 962.96)</name>
    <dbReference type="NCBI Taxonomy" id="1314807"/>
    <lineage>
        <taxon>Eukaryota</taxon>
        <taxon>Fungi</taxon>
        <taxon>Dikarya</taxon>
        <taxon>Basidiomycota</taxon>
        <taxon>Agaricomycotina</taxon>
        <taxon>Agaricomycetes</taxon>
        <taxon>Agaricomycetidae</taxon>
        <taxon>Agaricales</taxon>
        <taxon>Agaricales incertae sedis</taxon>
        <taxon>Dendrothele</taxon>
    </lineage>
</organism>
<keyword evidence="2" id="KW-1185">Reference proteome</keyword>
<protein>
    <submittedName>
        <fullName evidence="1">Uncharacterized protein</fullName>
    </submittedName>
</protein>
<name>A0A4S8M1G5_DENBC</name>
<dbReference type="AlphaFoldDB" id="A0A4S8M1G5"/>
<accession>A0A4S8M1G5</accession>
<sequence length="134" mass="15832">MRRTKFEQFAAVVHKETTLLPRRYDKVKKYQAIGKFWPRGIGLFIQVQSAIMDGLEWEKKEARREAGEEMDVDFEEDETDAEVLLMRSQNLAAYQAVIKRYPFSVVVYKSVWNSTPSKQLTTCLTWYVFNIFSY</sequence>